<accession>A0A2M7U4U1</accession>
<name>A0A2M7U4U1_9BACT</name>
<keyword evidence="4 8" id="KW-0547">Nucleotide-binding</keyword>
<comment type="catalytic activity">
    <reaction evidence="7 8">
        <text>dTMP + ATP = dTDP + ADP</text>
        <dbReference type="Rhea" id="RHEA:13517"/>
        <dbReference type="ChEBI" id="CHEBI:30616"/>
        <dbReference type="ChEBI" id="CHEBI:58369"/>
        <dbReference type="ChEBI" id="CHEBI:63528"/>
        <dbReference type="ChEBI" id="CHEBI:456216"/>
        <dbReference type="EC" id="2.7.4.9"/>
    </reaction>
</comment>
<evidence type="ECO:0000256" key="1">
    <source>
        <dbReference type="ARBA" id="ARBA00009776"/>
    </source>
</evidence>
<evidence type="ECO:0000313" key="10">
    <source>
        <dbReference type="EMBL" id="PIZ65820.1"/>
    </source>
</evidence>
<comment type="function">
    <text evidence="8">Phosphorylation of dTMP to form dTDP in both de novo and salvage pathways of dTTP synthesis.</text>
</comment>
<comment type="similarity">
    <text evidence="1 8">Belongs to the thymidylate kinase family.</text>
</comment>
<keyword evidence="2 8" id="KW-0808">Transferase</keyword>
<dbReference type="HAMAP" id="MF_00165">
    <property type="entry name" value="Thymidylate_kinase"/>
    <property type="match status" value="1"/>
</dbReference>
<protein>
    <recommendedName>
        <fullName evidence="8">Thymidylate kinase</fullName>
        <ecNumber evidence="8">2.7.4.9</ecNumber>
    </recommendedName>
    <alternativeName>
        <fullName evidence="8">dTMP kinase</fullName>
    </alternativeName>
</protein>
<gene>
    <name evidence="8" type="primary">tmk</name>
    <name evidence="10" type="ORF">COY14_01610</name>
</gene>
<dbReference type="SUPFAM" id="SSF52540">
    <property type="entry name" value="P-loop containing nucleoside triphosphate hydrolases"/>
    <property type="match status" value="1"/>
</dbReference>
<keyword evidence="3 8" id="KW-0545">Nucleotide biosynthesis</keyword>
<proteinExistence type="inferred from homology"/>
<feature type="domain" description="Thymidylate kinase-like" evidence="9">
    <location>
        <begin position="20"/>
        <end position="210"/>
    </location>
</feature>
<dbReference type="CDD" id="cd01672">
    <property type="entry name" value="TMPK"/>
    <property type="match status" value="1"/>
</dbReference>
<keyword evidence="6 8" id="KW-0067">ATP-binding</keyword>
<evidence type="ECO:0000256" key="6">
    <source>
        <dbReference type="ARBA" id="ARBA00022840"/>
    </source>
</evidence>
<reference evidence="11" key="1">
    <citation type="submission" date="2017-09" db="EMBL/GenBank/DDBJ databases">
        <title>Depth-based differentiation of microbial function through sediment-hosted aquifers and enrichment of novel symbionts in the deep terrestrial subsurface.</title>
        <authorList>
            <person name="Probst A.J."/>
            <person name="Ladd B."/>
            <person name="Jarett J.K."/>
            <person name="Geller-Mcgrath D.E."/>
            <person name="Sieber C.M.K."/>
            <person name="Emerson J.B."/>
            <person name="Anantharaman K."/>
            <person name="Thomas B.C."/>
            <person name="Malmstrom R."/>
            <person name="Stieglmeier M."/>
            <person name="Klingl A."/>
            <person name="Woyke T."/>
            <person name="Ryan C.M."/>
            <person name="Banfield J.F."/>
        </authorList>
    </citation>
    <scope>NUCLEOTIDE SEQUENCE [LARGE SCALE GENOMIC DNA]</scope>
</reference>
<dbReference type="GO" id="GO:0006233">
    <property type="term" value="P:dTDP biosynthetic process"/>
    <property type="evidence" value="ECO:0007669"/>
    <property type="project" value="InterPro"/>
</dbReference>
<dbReference type="Pfam" id="PF02223">
    <property type="entry name" value="Thymidylate_kin"/>
    <property type="match status" value="1"/>
</dbReference>
<dbReference type="AlphaFoldDB" id="A0A2M7U4U1"/>
<dbReference type="InterPro" id="IPR027417">
    <property type="entry name" value="P-loop_NTPase"/>
</dbReference>
<evidence type="ECO:0000256" key="2">
    <source>
        <dbReference type="ARBA" id="ARBA00022679"/>
    </source>
</evidence>
<dbReference type="InterPro" id="IPR018094">
    <property type="entry name" value="Thymidylate_kinase"/>
</dbReference>
<dbReference type="GO" id="GO:0006235">
    <property type="term" value="P:dTTP biosynthetic process"/>
    <property type="evidence" value="ECO:0007669"/>
    <property type="project" value="UniProtKB-UniRule"/>
</dbReference>
<dbReference type="InterPro" id="IPR039430">
    <property type="entry name" value="Thymidylate_kin-like_dom"/>
</dbReference>
<evidence type="ECO:0000256" key="3">
    <source>
        <dbReference type="ARBA" id="ARBA00022727"/>
    </source>
</evidence>
<feature type="binding site" evidence="8">
    <location>
        <begin position="22"/>
        <end position="29"/>
    </location>
    <ligand>
        <name>ATP</name>
        <dbReference type="ChEBI" id="CHEBI:30616"/>
    </ligand>
</feature>
<evidence type="ECO:0000256" key="7">
    <source>
        <dbReference type="ARBA" id="ARBA00048743"/>
    </source>
</evidence>
<dbReference type="Gene3D" id="3.40.50.300">
    <property type="entry name" value="P-loop containing nucleotide triphosphate hydrolases"/>
    <property type="match status" value="1"/>
</dbReference>
<evidence type="ECO:0000259" key="9">
    <source>
        <dbReference type="Pfam" id="PF02223"/>
    </source>
</evidence>
<dbReference type="GO" id="GO:0004798">
    <property type="term" value="F:dTMP kinase activity"/>
    <property type="evidence" value="ECO:0007669"/>
    <property type="project" value="UniProtKB-UniRule"/>
</dbReference>
<dbReference type="GO" id="GO:0005524">
    <property type="term" value="F:ATP binding"/>
    <property type="evidence" value="ECO:0007669"/>
    <property type="project" value="UniProtKB-UniRule"/>
</dbReference>
<comment type="caution">
    <text evidence="10">The sequence shown here is derived from an EMBL/GenBank/DDBJ whole genome shotgun (WGS) entry which is preliminary data.</text>
</comment>
<evidence type="ECO:0000313" key="11">
    <source>
        <dbReference type="Proteomes" id="UP000230027"/>
    </source>
</evidence>
<keyword evidence="5 8" id="KW-0418">Kinase</keyword>
<dbReference type="EMBL" id="PFOD01000034">
    <property type="protein sequence ID" value="PIZ65820.1"/>
    <property type="molecule type" value="Genomic_DNA"/>
</dbReference>
<evidence type="ECO:0000256" key="5">
    <source>
        <dbReference type="ARBA" id="ARBA00022777"/>
    </source>
</evidence>
<dbReference type="PANTHER" id="PTHR10344">
    <property type="entry name" value="THYMIDYLATE KINASE"/>
    <property type="match status" value="1"/>
</dbReference>
<organism evidence="10 11">
    <name type="scientific">Candidatus Roizmanbacteria bacterium CG_4_10_14_0_2_um_filter_36_9</name>
    <dbReference type="NCBI Taxonomy" id="1974823"/>
    <lineage>
        <taxon>Bacteria</taxon>
        <taxon>Candidatus Roizmaniibacteriota</taxon>
    </lineage>
</organism>
<dbReference type="EC" id="2.7.4.9" evidence="8"/>
<dbReference type="PANTHER" id="PTHR10344:SF4">
    <property type="entry name" value="UMP-CMP KINASE 2, MITOCHONDRIAL"/>
    <property type="match status" value="1"/>
</dbReference>
<evidence type="ECO:0000256" key="8">
    <source>
        <dbReference type="HAMAP-Rule" id="MF_00165"/>
    </source>
</evidence>
<evidence type="ECO:0000256" key="4">
    <source>
        <dbReference type="ARBA" id="ARBA00022741"/>
    </source>
</evidence>
<sequence length="237" mass="27543">MYLLYHCFMSTEKSGKLIVIEGGDGSGKTTQTALLLKYLSNNNIPHVHLDFPQYDTFYGDLVAKFLRGELGKLENVSPYLAALPFALDRSKFALEIQNHLNHRKLVISNRYVTSNMAHQASKFIDKNDRLKFVKWIEELEYVQNQMPKEDIVFYLKLPPDITDDLTLKKSTRAYLNGVKDIQEEDFTHRTTTIDMYDFLSETNKKWIPIDCLKHGTLLKETEIHSKIIEHLNEMNLV</sequence>
<dbReference type="GO" id="GO:0006227">
    <property type="term" value="P:dUDP biosynthetic process"/>
    <property type="evidence" value="ECO:0007669"/>
    <property type="project" value="TreeGrafter"/>
</dbReference>
<dbReference type="GO" id="GO:0005737">
    <property type="term" value="C:cytoplasm"/>
    <property type="evidence" value="ECO:0007669"/>
    <property type="project" value="TreeGrafter"/>
</dbReference>
<dbReference type="Proteomes" id="UP000230027">
    <property type="component" value="Unassembled WGS sequence"/>
</dbReference>